<dbReference type="Gene3D" id="3.10.28.10">
    <property type="entry name" value="Homing endonucleases"/>
    <property type="match status" value="2"/>
</dbReference>
<keyword evidence="2" id="KW-0255">Endonuclease</keyword>
<dbReference type="FunFam" id="3.10.28.10:FF:000018">
    <property type="entry name" value="Intron-encoded DNA endonuclease I-AniI"/>
    <property type="match status" value="1"/>
</dbReference>
<dbReference type="PANTHER" id="PTHR36181">
    <property type="entry name" value="INTRON-ENCODED ENDONUCLEASE AI3-RELATED"/>
    <property type="match status" value="1"/>
</dbReference>
<sequence>MPTTRGQSAGVRHLATDVKAPQRLDAKDLVHAYIVGLIEGDGFFMLTKNGKYIKYEFGIALNIRDVQLIYKLKEILGVGVIDFYPNRKMVYLRVRNKAHLKSIILPIFDKFPMLSNKQYDYLRFKQSLLENVILYEDLPEYTRPSVPLNTVEHIINQSYFSAWLVGFIEAEGCFSLYKPAAQNNYVGSFDIGQTEGRIILEAIRTYLAFTPQVYLKANSKLNIFGLPYKDCFAIKVSSRRAVENIVKFLNKAPVKLLGYKKLQYILWLKGLRGIPKYNNAFKIPSNY</sequence>
<dbReference type="InterPro" id="IPR004860">
    <property type="entry name" value="LAGLIDADG_dom"/>
</dbReference>
<dbReference type="PANTHER" id="PTHR36181:SF2">
    <property type="entry name" value="INTRON-ENCODED ENDONUCLEASE AI3-RELATED"/>
    <property type="match status" value="1"/>
</dbReference>
<organism evidence="2">
    <name type="scientific">Powellomyces hirtus</name>
    <dbReference type="NCBI Taxonomy" id="109895"/>
    <lineage>
        <taxon>Eukaryota</taxon>
        <taxon>Fungi</taxon>
        <taxon>Fungi incertae sedis</taxon>
        <taxon>Chytridiomycota</taxon>
        <taxon>Chytridiomycota incertae sedis</taxon>
        <taxon>Chytridiomycetes</taxon>
        <taxon>Spizellomycetales</taxon>
        <taxon>Powellomycetaceae</taxon>
        <taxon>Powellomyces</taxon>
    </lineage>
</organism>
<feature type="domain" description="Homing endonuclease LAGLIDADG" evidence="1">
    <location>
        <begin position="34"/>
        <end position="126"/>
    </location>
</feature>
<dbReference type="SUPFAM" id="SSF55608">
    <property type="entry name" value="Homing endonucleases"/>
    <property type="match status" value="2"/>
</dbReference>
<dbReference type="Pfam" id="PF00961">
    <property type="entry name" value="LAGLIDADG_1"/>
    <property type="match status" value="2"/>
</dbReference>
<geneLocation type="mitochondrion" evidence="2"/>
<reference evidence="2" key="1">
    <citation type="journal article" date="2018" name="BMC Evol. Biol.">
        <title>The linear mitochondrial genome of the quarantine chytrid Synchytrium endobioticum; insights into the evolution and recent history of an obligate biotrophic plant pathogen.</title>
        <authorList>
            <person name="van de Vossenberg B.T.L.H."/>
            <person name="Brankovics B."/>
            <person name="Nguyen H.D.T."/>
            <person name="van Gent-Pelzer M.P.E."/>
            <person name="Smith D."/>
            <person name="Dadej K."/>
            <person name="Przetakiewicz J."/>
            <person name="Kreuze J.F."/>
            <person name="Boerma M."/>
            <person name="van Leeuwen G.C.M."/>
            <person name="Andre Levesque C."/>
            <person name="van der Lee T.A.J."/>
        </authorList>
    </citation>
    <scope>NUCLEOTIDE SEQUENCE</scope>
    <source>
        <strain evidence="2">CBS 809.83</strain>
    </source>
</reference>
<dbReference type="AlphaFoldDB" id="A0A4P8NWU5"/>
<keyword evidence="2" id="KW-0496">Mitochondrion</keyword>
<evidence type="ECO:0000259" key="1">
    <source>
        <dbReference type="Pfam" id="PF00961"/>
    </source>
</evidence>
<dbReference type="InterPro" id="IPR027434">
    <property type="entry name" value="Homing_endonucl"/>
</dbReference>
<name>A0A4P8NWU5_9FUNG</name>
<protein>
    <submittedName>
        <fullName evidence="2">LAGLIDADG endonuclease</fullName>
    </submittedName>
</protein>
<feature type="domain" description="Homing endonuclease LAGLIDADG" evidence="1">
    <location>
        <begin position="164"/>
        <end position="269"/>
    </location>
</feature>
<evidence type="ECO:0000313" key="2">
    <source>
        <dbReference type="EMBL" id="QCQ69146.1"/>
    </source>
</evidence>
<accession>A0A4P8NWU5</accession>
<keyword evidence="2" id="KW-0378">Hydrolase</keyword>
<keyword evidence="2" id="KW-0540">Nuclease</keyword>
<dbReference type="InterPro" id="IPR051289">
    <property type="entry name" value="LAGLIDADG_Endonuclease"/>
</dbReference>
<gene>
    <name evidence="2" type="primary">iorf287</name>
</gene>
<dbReference type="GO" id="GO:0005739">
    <property type="term" value="C:mitochondrion"/>
    <property type="evidence" value="ECO:0007669"/>
    <property type="project" value="UniProtKB-ARBA"/>
</dbReference>
<proteinExistence type="predicted"/>
<dbReference type="EMBL" id="MK292694">
    <property type="protein sequence ID" value="QCQ69146.1"/>
    <property type="molecule type" value="Genomic_DNA"/>
</dbReference>
<dbReference type="GO" id="GO:0004519">
    <property type="term" value="F:endonuclease activity"/>
    <property type="evidence" value="ECO:0007669"/>
    <property type="project" value="UniProtKB-KW"/>
</dbReference>